<proteinExistence type="inferred from homology"/>
<evidence type="ECO:0000259" key="2">
    <source>
        <dbReference type="Pfam" id="PF00975"/>
    </source>
</evidence>
<sequence length="243" mass="26606">MSAGPWIVGRPPPAGRLSLYCFPYAGGNPVAFLPWQERLPAWIRVRAVQLPGRAQRLAEAPMHEWPPLIQALADAVAAERAQAFAFFGHSLGALMAFETARACAERGLPLPERLIVSGCAAPSLREPEIGLHQLPEPALIARLREYQGTPDAVLANAELMRVLLPTIRADLRLSEDYVRGPTPSWRLPIDALYGSGDELVGDRVRGWSEETQGATSMHGFDGGHFFLESRRDEVIAMVARLLA</sequence>
<dbReference type="EMBL" id="AP014940">
    <property type="protein sequence ID" value="BAV99307.1"/>
    <property type="molecule type" value="Genomic_DNA"/>
</dbReference>
<reference evidence="3 4" key="1">
    <citation type="journal article" date="2017" name="DNA Res.">
        <title>Complete genome sequence and expression profile of the commercial lytic enzyme producer Lysobacter enzymogenes M497-1.</title>
        <authorList>
            <person name="Takami H."/>
            <person name="Toyoda A."/>
            <person name="Uchiyama I."/>
            <person name="Itoh T."/>
            <person name="Takaki Y."/>
            <person name="Arai W."/>
            <person name="Nishi S."/>
            <person name="Kawai M."/>
            <person name="Shinya K."/>
            <person name="Ikeda H."/>
        </authorList>
    </citation>
    <scope>NUCLEOTIDE SEQUENCE [LARGE SCALE GENOMIC DNA]</scope>
    <source>
        <strain evidence="3 4">M497-1</strain>
    </source>
</reference>
<dbReference type="RefSeq" id="WP_096379724.1">
    <property type="nucleotide sequence ID" value="NZ_AP014940.1"/>
</dbReference>
<dbReference type="InterPro" id="IPR012223">
    <property type="entry name" value="TEII"/>
</dbReference>
<dbReference type="KEGG" id="lem:LEN_3820"/>
<dbReference type="PANTHER" id="PTHR11487">
    <property type="entry name" value="THIOESTERASE"/>
    <property type="match status" value="1"/>
</dbReference>
<dbReference type="SUPFAM" id="SSF53474">
    <property type="entry name" value="alpha/beta-Hydrolases"/>
    <property type="match status" value="1"/>
</dbReference>
<evidence type="ECO:0000313" key="4">
    <source>
        <dbReference type="Proteomes" id="UP000218824"/>
    </source>
</evidence>
<organism evidence="3 4">
    <name type="scientific">Lysobacter enzymogenes</name>
    <dbReference type="NCBI Taxonomy" id="69"/>
    <lineage>
        <taxon>Bacteria</taxon>
        <taxon>Pseudomonadati</taxon>
        <taxon>Pseudomonadota</taxon>
        <taxon>Gammaproteobacteria</taxon>
        <taxon>Lysobacterales</taxon>
        <taxon>Lysobacteraceae</taxon>
        <taxon>Lysobacter</taxon>
    </lineage>
</organism>
<dbReference type="InterPro" id="IPR029058">
    <property type="entry name" value="AB_hydrolase_fold"/>
</dbReference>
<dbReference type="GeneID" id="83065625"/>
<dbReference type="PANTHER" id="PTHR11487:SF0">
    <property type="entry name" value="S-ACYL FATTY ACID SYNTHASE THIOESTERASE, MEDIUM CHAIN"/>
    <property type="match status" value="1"/>
</dbReference>
<evidence type="ECO:0000313" key="3">
    <source>
        <dbReference type="EMBL" id="BAV99307.1"/>
    </source>
</evidence>
<feature type="domain" description="Thioesterase" evidence="2">
    <location>
        <begin position="19"/>
        <end position="239"/>
    </location>
</feature>
<comment type="similarity">
    <text evidence="1">Belongs to the thioesterase family.</text>
</comment>
<accession>A0AAU9AJG8</accession>
<dbReference type="InterPro" id="IPR001031">
    <property type="entry name" value="Thioesterase"/>
</dbReference>
<evidence type="ECO:0000256" key="1">
    <source>
        <dbReference type="ARBA" id="ARBA00007169"/>
    </source>
</evidence>
<dbReference type="Gene3D" id="3.40.50.1820">
    <property type="entry name" value="alpha/beta hydrolase"/>
    <property type="match status" value="1"/>
</dbReference>
<gene>
    <name evidence="3" type="ORF">LEN_3820</name>
</gene>
<name>A0AAU9AJG8_LYSEN</name>
<dbReference type="Pfam" id="PF00975">
    <property type="entry name" value="Thioesterase"/>
    <property type="match status" value="1"/>
</dbReference>
<dbReference type="AlphaFoldDB" id="A0AAU9AJG8"/>
<protein>
    <submittedName>
        <fullName evidence="3">Thioesterase</fullName>
    </submittedName>
</protein>
<dbReference type="Proteomes" id="UP000218824">
    <property type="component" value="Chromosome"/>
</dbReference>
<dbReference type="GO" id="GO:0008610">
    <property type="term" value="P:lipid biosynthetic process"/>
    <property type="evidence" value="ECO:0007669"/>
    <property type="project" value="TreeGrafter"/>
</dbReference>